<dbReference type="AlphaFoldDB" id="A0A6M3LDP7"/>
<organism evidence="1">
    <name type="scientific">viral metagenome</name>
    <dbReference type="NCBI Taxonomy" id="1070528"/>
    <lineage>
        <taxon>unclassified sequences</taxon>
        <taxon>metagenomes</taxon>
        <taxon>organismal metagenomes</taxon>
    </lineage>
</organism>
<proteinExistence type="predicted"/>
<sequence length="98" mass="11289">MKRKFTDIIGREASLEMILSYLEEDAREHQGKIADIRSISNQSFSDEEIRKVFTCPKCENPMSIDEDGDGLACPICGLKFPTKQIFRMLMGENEYQSY</sequence>
<evidence type="ECO:0000313" key="1">
    <source>
        <dbReference type="EMBL" id="QJA91742.1"/>
    </source>
</evidence>
<accession>A0A6M3LDP7</accession>
<dbReference type="EMBL" id="MT143010">
    <property type="protein sequence ID" value="QJA91742.1"/>
    <property type="molecule type" value="Genomic_DNA"/>
</dbReference>
<gene>
    <name evidence="1" type="ORF">MM415B03263_0011</name>
</gene>
<protein>
    <submittedName>
        <fullName evidence="1">Uncharacterized protein</fullName>
    </submittedName>
</protein>
<reference evidence="1" key="1">
    <citation type="submission" date="2020-03" db="EMBL/GenBank/DDBJ databases">
        <title>The deep terrestrial virosphere.</title>
        <authorList>
            <person name="Holmfeldt K."/>
            <person name="Nilsson E."/>
            <person name="Simone D."/>
            <person name="Lopez-Fernandez M."/>
            <person name="Wu X."/>
            <person name="de Brujin I."/>
            <person name="Lundin D."/>
            <person name="Andersson A."/>
            <person name="Bertilsson S."/>
            <person name="Dopson M."/>
        </authorList>
    </citation>
    <scope>NUCLEOTIDE SEQUENCE</scope>
    <source>
        <strain evidence="1">MM415B03263</strain>
    </source>
</reference>
<dbReference type="SUPFAM" id="SSF158997">
    <property type="entry name" value="Trm112p-like"/>
    <property type="match status" value="1"/>
</dbReference>
<dbReference type="Gene3D" id="2.20.25.10">
    <property type="match status" value="1"/>
</dbReference>
<name>A0A6M3LDP7_9ZZZZ</name>